<gene>
    <name evidence="2" type="ORF">MNB_SUP05-11-17</name>
    <name evidence="3" type="ORF">MNB_SUP05-12-761</name>
</gene>
<sequence length="146" mass="16805">MREEMQQKHWSSSNVFPVFMLSAPQHNQEFVVLEGDGEDALLFGPGRSPSSFLPGDCGTVIIHAYHHFIFLQNINLNDQIILNDQMGAEYQYCVLDVSIIDLDKTKIEISNTDELKLVTPWPFDGFTKDNTLRYIVTARKYETYQN</sequence>
<dbReference type="EMBL" id="FPHS01000181">
    <property type="protein sequence ID" value="SFV79339.1"/>
    <property type="molecule type" value="Genomic_DNA"/>
</dbReference>
<evidence type="ECO:0000313" key="2">
    <source>
        <dbReference type="EMBL" id="SFV79339.1"/>
    </source>
</evidence>
<reference evidence="3" key="1">
    <citation type="submission" date="2016-10" db="EMBL/GenBank/DDBJ databases">
        <authorList>
            <person name="de Groot N.N."/>
        </authorList>
    </citation>
    <scope>NUCLEOTIDE SEQUENCE</scope>
</reference>
<name>A0A1W1DEH1_9ZZZZ</name>
<organism evidence="3">
    <name type="scientific">hydrothermal vent metagenome</name>
    <dbReference type="NCBI Taxonomy" id="652676"/>
    <lineage>
        <taxon>unclassified sequences</taxon>
        <taxon>metagenomes</taxon>
        <taxon>ecological metagenomes</taxon>
    </lineage>
</organism>
<evidence type="ECO:0000313" key="3">
    <source>
        <dbReference type="EMBL" id="SFV79650.1"/>
    </source>
</evidence>
<dbReference type="Gene3D" id="2.40.260.10">
    <property type="entry name" value="Sortase"/>
    <property type="match status" value="1"/>
</dbReference>
<protein>
    <submittedName>
        <fullName evidence="3">LPXTG-site transpeptidase family protein</fullName>
    </submittedName>
</protein>
<evidence type="ECO:0000256" key="1">
    <source>
        <dbReference type="ARBA" id="ARBA00022801"/>
    </source>
</evidence>
<accession>A0A1W1DEH1</accession>
<dbReference type="Pfam" id="PF04203">
    <property type="entry name" value="Sortase"/>
    <property type="match status" value="1"/>
</dbReference>
<dbReference type="AlphaFoldDB" id="A0A1W1DEH1"/>
<dbReference type="EMBL" id="FPHT01000001">
    <property type="protein sequence ID" value="SFV79650.1"/>
    <property type="molecule type" value="Genomic_DNA"/>
</dbReference>
<dbReference type="GO" id="GO:0016787">
    <property type="term" value="F:hydrolase activity"/>
    <property type="evidence" value="ECO:0007669"/>
    <property type="project" value="UniProtKB-KW"/>
</dbReference>
<dbReference type="InterPro" id="IPR023365">
    <property type="entry name" value="Sortase_dom-sf"/>
</dbReference>
<dbReference type="InterPro" id="IPR005754">
    <property type="entry name" value="Sortase"/>
</dbReference>
<dbReference type="SUPFAM" id="SSF63817">
    <property type="entry name" value="Sortase"/>
    <property type="match status" value="1"/>
</dbReference>
<keyword evidence="1" id="KW-0378">Hydrolase</keyword>
<proteinExistence type="predicted"/>